<feature type="transmembrane region" description="Helical" evidence="10">
    <location>
        <begin position="268"/>
        <end position="285"/>
    </location>
</feature>
<dbReference type="GO" id="GO:0008360">
    <property type="term" value="P:regulation of cell shape"/>
    <property type="evidence" value="ECO:0007669"/>
    <property type="project" value="UniProtKB-UniRule"/>
</dbReference>
<dbReference type="UniPathway" id="UPA00219"/>
<feature type="transmembrane region" description="Helical" evidence="10">
    <location>
        <begin position="122"/>
        <end position="141"/>
    </location>
</feature>
<dbReference type="OrthoDB" id="9786339at2"/>
<feature type="transmembrane region" description="Helical" evidence="10">
    <location>
        <begin position="75"/>
        <end position="102"/>
    </location>
</feature>
<keyword evidence="6 10" id="KW-1133">Transmembrane helix</keyword>
<keyword evidence="5 10" id="KW-0573">Peptidoglycan synthesis</keyword>
<keyword evidence="3 10" id="KW-0812">Transmembrane</keyword>
<evidence type="ECO:0000256" key="4">
    <source>
        <dbReference type="ARBA" id="ARBA00022960"/>
    </source>
</evidence>
<proteinExistence type="inferred from homology"/>
<keyword evidence="10 11" id="KW-0961">Cell wall biogenesis/degradation</keyword>
<evidence type="ECO:0000313" key="13">
    <source>
        <dbReference type="Proteomes" id="UP000237472"/>
    </source>
</evidence>
<feature type="transmembrane region" description="Helical" evidence="10">
    <location>
        <begin position="25"/>
        <end position="44"/>
    </location>
</feature>
<dbReference type="GO" id="GO:0071555">
    <property type="term" value="P:cell wall organization"/>
    <property type="evidence" value="ECO:0007669"/>
    <property type="project" value="UniProtKB-UniRule"/>
</dbReference>
<protein>
    <recommendedName>
        <fullName evidence="10">Probable lipid II flippase MurJ</fullName>
    </recommendedName>
</protein>
<evidence type="ECO:0000256" key="11">
    <source>
        <dbReference type="PIRNR" id="PIRNR002869"/>
    </source>
</evidence>
<evidence type="ECO:0000256" key="3">
    <source>
        <dbReference type="ARBA" id="ARBA00022692"/>
    </source>
</evidence>
<feature type="transmembrane region" description="Helical" evidence="10">
    <location>
        <begin position="345"/>
        <end position="366"/>
    </location>
</feature>
<dbReference type="InterPro" id="IPR004268">
    <property type="entry name" value="MurJ"/>
</dbReference>
<dbReference type="PIRSF" id="PIRSF002869">
    <property type="entry name" value="MviN"/>
    <property type="match status" value="1"/>
</dbReference>
<dbReference type="RefSeq" id="WP_099461387.1">
    <property type="nucleotide sequence ID" value="NZ_LDWY01000044.1"/>
</dbReference>
<comment type="similarity">
    <text evidence="9 10 11">Belongs to the MurJ/MviN family.</text>
</comment>
<dbReference type="CDD" id="cd13123">
    <property type="entry name" value="MATE_MurJ_like"/>
    <property type="match status" value="1"/>
</dbReference>
<feature type="transmembrane region" description="Helical" evidence="10">
    <location>
        <begin position="180"/>
        <end position="200"/>
    </location>
</feature>
<dbReference type="HAMAP" id="MF_02078">
    <property type="entry name" value="MurJ_MviN"/>
    <property type="match status" value="1"/>
</dbReference>
<evidence type="ECO:0000256" key="1">
    <source>
        <dbReference type="ARBA" id="ARBA00004651"/>
    </source>
</evidence>
<feature type="transmembrane region" description="Helical" evidence="10">
    <location>
        <begin position="378"/>
        <end position="400"/>
    </location>
</feature>
<feature type="transmembrane region" description="Helical" evidence="10">
    <location>
        <begin position="148"/>
        <end position="168"/>
    </location>
</feature>
<dbReference type="GO" id="GO:0009252">
    <property type="term" value="P:peptidoglycan biosynthetic process"/>
    <property type="evidence" value="ECO:0007669"/>
    <property type="project" value="UniProtKB-UniRule"/>
</dbReference>
<reference evidence="13" key="1">
    <citation type="submission" date="2015-06" db="EMBL/GenBank/DDBJ databases">
        <authorList>
            <person name="Parisi A."/>
            <person name="Chiara M."/>
            <person name="Florio D."/>
            <person name="Miccolupo A."/>
            <person name="Manzari C."/>
            <person name="Mion D."/>
            <person name="Caruso M."/>
            <person name="D'erchia A.M."/>
            <person name="Zanoni R."/>
        </authorList>
    </citation>
    <scope>NUCLEOTIDE SEQUENCE [LARGE SCALE GENOMIC DNA]</scope>
    <source>
        <strain evidence="13">73/13</strain>
    </source>
</reference>
<feature type="transmembrane region" description="Helical" evidence="10">
    <location>
        <begin position="306"/>
        <end position="325"/>
    </location>
</feature>
<evidence type="ECO:0000256" key="8">
    <source>
        <dbReference type="ARBA" id="ARBA00060041"/>
    </source>
</evidence>
<evidence type="ECO:0000256" key="5">
    <source>
        <dbReference type="ARBA" id="ARBA00022984"/>
    </source>
</evidence>
<dbReference type="Proteomes" id="UP000237472">
    <property type="component" value="Unassembled WGS sequence"/>
</dbReference>
<dbReference type="PANTHER" id="PTHR47019:SF1">
    <property type="entry name" value="LIPID II FLIPPASE MURJ"/>
    <property type="match status" value="1"/>
</dbReference>
<gene>
    <name evidence="10" type="primary">murJ</name>
    <name evidence="12" type="ORF">AA994_03615</name>
</gene>
<comment type="caution">
    <text evidence="12">The sequence shown here is derived from an EMBL/GenBank/DDBJ whole genome shotgun (WGS) entry which is preliminary data.</text>
</comment>
<evidence type="ECO:0000256" key="6">
    <source>
        <dbReference type="ARBA" id="ARBA00022989"/>
    </source>
</evidence>
<evidence type="ECO:0000256" key="2">
    <source>
        <dbReference type="ARBA" id="ARBA00022475"/>
    </source>
</evidence>
<name>A0A2G4R3C4_9BACT</name>
<dbReference type="GO" id="GO:0015648">
    <property type="term" value="F:lipid-linked peptidoglycan transporter activity"/>
    <property type="evidence" value="ECO:0007669"/>
    <property type="project" value="UniProtKB-UniRule"/>
</dbReference>
<evidence type="ECO:0000256" key="7">
    <source>
        <dbReference type="ARBA" id="ARBA00023136"/>
    </source>
</evidence>
<comment type="caution">
    <text evidence="10">Lacks conserved residue(s) required for the propagation of feature annotation.</text>
</comment>
<accession>A0A2G4R3C4</accession>
<comment type="subcellular location">
    <subcellularLocation>
        <location evidence="1 10">Cell membrane</location>
        <topology evidence="1 10">Multi-pass membrane protein</topology>
    </subcellularLocation>
</comment>
<dbReference type="Pfam" id="PF03023">
    <property type="entry name" value="MurJ"/>
    <property type="match status" value="1"/>
</dbReference>
<evidence type="ECO:0000313" key="12">
    <source>
        <dbReference type="EMBL" id="PHY91046.1"/>
    </source>
</evidence>
<keyword evidence="2 10" id="KW-1003">Cell membrane</keyword>
<dbReference type="PANTHER" id="PTHR47019">
    <property type="entry name" value="LIPID II FLIPPASE MURJ"/>
    <property type="match status" value="1"/>
</dbReference>
<dbReference type="AlphaFoldDB" id="A0A2G4R3C4"/>
<comment type="function">
    <text evidence="8 10 11">Involved in peptidoglycan biosynthesis. Transports lipid-linked peptidoglycan precursors from the inner to the outer leaflet of the cytoplasmic membrane.</text>
</comment>
<feature type="transmembrane region" description="Helical" evidence="10">
    <location>
        <begin position="445"/>
        <end position="473"/>
    </location>
</feature>
<dbReference type="InterPro" id="IPR051050">
    <property type="entry name" value="Lipid_II_flippase_MurJ/MviN"/>
</dbReference>
<dbReference type="PRINTS" id="PR01806">
    <property type="entry name" value="VIRFACTRMVIN"/>
</dbReference>
<dbReference type="NCBIfam" id="TIGR01695">
    <property type="entry name" value="murJ_mviN"/>
    <property type="match status" value="1"/>
</dbReference>
<dbReference type="EMBL" id="LDWY01000044">
    <property type="protein sequence ID" value="PHY91046.1"/>
    <property type="molecule type" value="Genomic_DNA"/>
</dbReference>
<keyword evidence="7 10" id="KW-0472">Membrane</keyword>
<organism evidence="12 13">
    <name type="scientific">Campylobacter vulpis</name>
    <dbReference type="NCBI Taxonomy" id="1655500"/>
    <lineage>
        <taxon>Bacteria</taxon>
        <taxon>Pseudomonadati</taxon>
        <taxon>Campylobacterota</taxon>
        <taxon>Epsilonproteobacteria</taxon>
        <taxon>Campylobacterales</taxon>
        <taxon>Campylobacteraceae</taxon>
        <taxon>Campylobacter</taxon>
    </lineage>
</organism>
<dbReference type="GO" id="GO:0005886">
    <property type="term" value="C:plasma membrane"/>
    <property type="evidence" value="ECO:0007669"/>
    <property type="project" value="UniProtKB-SubCell"/>
</dbReference>
<comment type="pathway">
    <text evidence="10">Cell wall biogenesis; peptidoglycan biosynthesis.</text>
</comment>
<dbReference type="GO" id="GO:0034204">
    <property type="term" value="P:lipid translocation"/>
    <property type="evidence" value="ECO:0007669"/>
    <property type="project" value="TreeGrafter"/>
</dbReference>
<keyword evidence="4 10" id="KW-0133">Cell shape</keyword>
<evidence type="ECO:0000256" key="10">
    <source>
        <dbReference type="HAMAP-Rule" id="MF_02078"/>
    </source>
</evidence>
<feature type="transmembrane region" description="Helical" evidence="10">
    <location>
        <begin position="406"/>
        <end position="424"/>
    </location>
</feature>
<keyword evidence="10 11" id="KW-0813">Transport</keyword>
<sequence length="484" mass="54401">MIFKNYIVNALGILFSRILGLARDILIALFLGAGLYSDIFFVALKMPAFFRRIFAEGAFGQSFLPNFVKARKKGAFCVSVLLQFGFIVFLFCLLVSFFASFFTKIFAFGFDAKTIALASPLVAINFWYLFFIFVVTFFGALLNYRHKFFLTSFSASLFNLSIVIAAFFVDKNNPHQTLYYFSYATLLSGVAQLILHLFALKNNVAVRAMGLSLKLRRYKANLKGFYTTFSHGVLGSSATQISSLLDTTIASFLITGSISYLYYANRVFQLPLALFAIALTQVAFPKILRLLKSSQEKEALSFMRRALAGLSFLLVVSSIVGIIFAKEICQLLFERGNFTQKDSLLSAYVLMAYLLGLLPFGLQKLLSLWLYAEFKQKIAAIIAIKALILSAFVSIVLIFLIKDENLKVLAVAFASSLSAFYLLLANIKEFGFRRFWGLISWKKSFFAVLFLALFAYVLLESKMMIISLFVGLFEWIKGGLNAFI</sequence>
<evidence type="ECO:0000256" key="9">
    <source>
        <dbReference type="ARBA" id="ARBA00061532"/>
    </source>
</evidence>